<dbReference type="EMBL" id="JAGGKT010000002">
    <property type="protein sequence ID" value="MBP1931275.1"/>
    <property type="molecule type" value="Genomic_DNA"/>
</dbReference>
<dbReference type="PANTHER" id="PTHR32322:SF18">
    <property type="entry name" value="S-ADENOSYLMETHIONINE_S-ADENOSYLHOMOCYSTEINE TRANSPORTER"/>
    <property type="match status" value="1"/>
</dbReference>
<keyword evidence="10" id="KW-1185">Reference proteome</keyword>
<feature type="transmembrane region" description="Helical" evidence="7">
    <location>
        <begin position="124"/>
        <end position="141"/>
    </location>
</feature>
<feature type="transmembrane region" description="Helical" evidence="7">
    <location>
        <begin position="212"/>
        <end position="232"/>
    </location>
</feature>
<dbReference type="SUPFAM" id="SSF103481">
    <property type="entry name" value="Multidrug resistance efflux transporter EmrE"/>
    <property type="match status" value="2"/>
</dbReference>
<evidence type="ECO:0000256" key="6">
    <source>
        <dbReference type="ARBA" id="ARBA00023136"/>
    </source>
</evidence>
<evidence type="ECO:0000256" key="4">
    <source>
        <dbReference type="ARBA" id="ARBA00022692"/>
    </source>
</evidence>
<evidence type="ECO:0000256" key="1">
    <source>
        <dbReference type="ARBA" id="ARBA00004651"/>
    </source>
</evidence>
<feature type="domain" description="EamA" evidence="8">
    <location>
        <begin position="7"/>
        <end position="140"/>
    </location>
</feature>
<proteinExistence type="inferred from homology"/>
<dbReference type="PANTHER" id="PTHR32322">
    <property type="entry name" value="INNER MEMBRANE TRANSPORTER"/>
    <property type="match status" value="1"/>
</dbReference>
<feature type="transmembrane region" description="Helical" evidence="7">
    <location>
        <begin position="147"/>
        <end position="170"/>
    </location>
</feature>
<keyword evidence="5 7" id="KW-1133">Transmembrane helix</keyword>
<feature type="transmembrane region" description="Helical" evidence="7">
    <location>
        <begin position="268"/>
        <end position="286"/>
    </location>
</feature>
<comment type="subcellular location">
    <subcellularLocation>
        <location evidence="1">Cell membrane</location>
        <topology evidence="1">Multi-pass membrane protein</topology>
    </subcellularLocation>
</comment>
<dbReference type="InterPro" id="IPR050638">
    <property type="entry name" value="AA-Vitamin_Transporters"/>
</dbReference>
<feature type="transmembrane region" description="Helical" evidence="7">
    <location>
        <begin position="182"/>
        <end position="200"/>
    </location>
</feature>
<feature type="transmembrane region" description="Helical" evidence="7">
    <location>
        <begin position="38"/>
        <end position="61"/>
    </location>
</feature>
<keyword evidence="4 7" id="KW-0812">Transmembrane</keyword>
<dbReference type="Pfam" id="PF00892">
    <property type="entry name" value="EamA"/>
    <property type="match status" value="2"/>
</dbReference>
<evidence type="ECO:0000313" key="9">
    <source>
        <dbReference type="EMBL" id="MBP1931275.1"/>
    </source>
</evidence>
<evidence type="ECO:0000256" key="5">
    <source>
        <dbReference type="ARBA" id="ARBA00022989"/>
    </source>
</evidence>
<comment type="caution">
    <text evidence="9">The sequence shown here is derived from an EMBL/GenBank/DDBJ whole genome shotgun (WGS) entry which is preliminary data.</text>
</comment>
<feature type="transmembrane region" description="Helical" evidence="7">
    <location>
        <begin position="96"/>
        <end position="117"/>
    </location>
</feature>
<keyword evidence="6 7" id="KW-0472">Membrane</keyword>
<dbReference type="RefSeq" id="WP_209809344.1">
    <property type="nucleotide sequence ID" value="NZ_JAGGKT010000002.1"/>
</dbReference>
<dbReference type="InterPro" id="IPR000620">
    <property type="entry name" value="EamA_dom"/>
</dbReference>
<dbReference type="Proteomes" id="UP001519343">
    <property type="component" value="Unassembled WGS sequence"/>
</dbReference>
<evidence type="ECO:0000259" key="8">
    <source>
        <dbReference type="Pfam" id="PF00892"/>
    </source>
</evidence>
<feature type="transmembrane region" description="Helical" evidence="7">
    <location>
        <begin position="7"/>
        <end position="26"/>
    </location>
</feature>
<feature type="transmembrane region" description="Helical" evidence="7">
    <location>
        <begin position="239"/>
        <end position="262"/>
    </location>
</feature>
<name>A0ABS4GLY4_9BACL</name>
<feature type="transmembrane region" description="Helical" evidence="7">
    <location>
        <begin position="68"/>
        <end position="90"/>
    </location>
</feature>
<gene>
    <name evidence="9" type="ORF">J2Z37_001272</name>
</gene>
<organism evidence="9 10">
    <name type="scientific">Ammoniphilus resinae</name>
    <dbReference type="NCBI Taxonomy" id="861532"/>
    <lineage>
        <taxon>Bacteria</taxon>
        <taxon>Bacillati</taxon>
        <taxon>Bacillota</taxon>
        <taxon>Bacilli</taxon>
        <taxon>Bacillales</taxon>
        <taxon>Paenibacillaceae</taxon>
        <taxon>Aneurinibacillus group</taxon>
        <taxon>Ammoniphilus</taxon>
    </lineage>
</organism>
<reference evidence="9 10" key="1">
    <citation type="submission" date="2021-03" db="EMBL/GenBank/DDBJ databases">
        <title>Genomic Encyclopedia of Type Strains, Phase IV (KMG-IV): sequencing the most valuable type-strain genomes for metagenomic binning, comparative biology and taxonomic classification.</title>
        <authorList>
            <person name="Goeker M."/>
        </authorList>
    </citation>
    <scope>NUCLEOTIDE SEQUENCE [LARGE SCALE GENOMIC DNA]</scope>
    <source>
        <strain evidence="9 10">DSM 24738</strain>
    </source>
</reference>
<comment type="similarity">
    <text evidence="2">Belongs to the EamA transporter family.</text>
</comment>
<evidence type="ECO:0000313" key="10">
    <source>
        <dbReference type="Proteomes" id="UP001519343"/>
    </source>
</evidence>
<evidence type="ECO:0000256" key="3">
    <source>
        <dbReference type="ARBA" id="ARBA00022475"/>
    </source>
</evidence>
<keyword evidence="3" id="KW-1003">Cell membrane</keyword>
<feature type="domain" description="EamA" evidence="8">
    <location>
        <begin position="151"/>
        <end position="286"/>
    </location>
</feature>
<evidence type="ECO:0000256" key="2">
    <source>
        <dbReference type="ARBA" id="ARBA00007362"/>
    </source>
</evidence>
<sequence length="309" mass="34274">MLESRRSAYLFATFVTIAMGHNMVLIKSLLFQVEPLVLTYLRMAFCAITLVLLSIGYGFTVPKGKQQWLYLFIASFFGIFLHQITLALGLELSQAANGALILGLNPLTTTLFAALLLKEPLSKGHYIGIFLGFVGIFSIVFKGFSTFSFSLGDIWLLISMATQAFSFIYFRKLADTMHVVQVNMYTYLLGALLLSIIPLTQDMSSVLTFNGFIWFKIFLASAVLTALGFIGWNMCLHRLGAGGASIFLNVITITAVFGSIVYLGEPLLTQHIVGFLFISAGIWISTRQKRLKETESVELIINERNSHSS</sequence>
<accession>A0ABS4GLY4</accession>
<dbReference type="InterPro" id="IPR037185">
    <property type="entry name" value="EmrE-like"/>
</dbReference>
<evidence type="ECO:0000256" key="7">
    <source>
        <dbReference type="SAM" id="Phobius"/>
    </source>
</evidence>
<protein>
    <submittedName>
        <fullName evidence="9">Drug/metabolite transporter (DMT)-like permease</fullName>
    </submittedName>
</protein>